<dbReference type="InParanoid" id="Q8EWF0"/>
<dbReference type="AlphaFoldDB" id="Q8EWF0"/>
<accession>Q8EWF0</accession>
<organism evidence="2 3">
    <name type="scientific">Malacoplasma penetrans (strain HF-2)</name>
    <name type="common">Mycoplasma penetrans</name>
    <dbReference type="NCBI Taxonomy" id="272633"/>
    <lineage>
        <taxon>Bacteria</taxon>
        <taxon>Bacillati</taxon>
        <taxon>Mycoplasmatota</taxon>
        <taxon>Mycoplasmoidales</taxon>
        <taxon>Mycoplasmoidaceae</taxon>
        <taxon>Malacoplasma</taxon>
    </lineage>
</organism>
<gene>
    <name evidence="2" type="ordered locus">MYPE2550</name>
</gene>
<dbReference type="Proteomes" id="UP000002522">
    <property type="component" value="Chromosome"/>
</dbReference>
<sequence>MVFNMNKKSKKIILSTTSSVLSIATALSIALPITNNAIKNYSITNVSSTNQVTTESKIIPSEVNDQNANISTNNGPVTFLGNKITALDWFGNELWSIDFSQKVPDKDGATPGNNYDGAWKRAWFNWDYNRSTDTIWVLGSWSVKNNKQPLFEIKAADGTITKTHEINYAEFTSSLGQANNSNVYRFVSALSSGKVMVYGGAGTTYNGKAILYDPKTLKGTVLNGNSSDDKILPLKNTSYGSDYKWYFFNLIPVATNRNIVEVVTFANKETSGDAGNGLANYNVYFLLVDDELNMVYNQNTNNPWSKHVLVANGISGYRNSKVTPQRDYYSLLDGRVVTVVYNTAIIIDAKNSNDIKYGTYPVSESKWIKSWAFDSNQNLYFKFKDESNIYKVSGSVWQTINNNTTSIPLYVYLDLKGIGSTSAYANDLIMYNVYGYTGQLMMINSKYNSLVNTSNSNITTDNNPQNYGLALAVTQNANLQDKGDYKGILNGPDTFQKASDFELSSSALSSKIPSEITKDDIETSNGGFMKDSTDFTIKSMDDKTGSIQIECKLYQIPWFTTSLPEGITPKIITKQYTTTKKIADKTSWKTLTTSTDYDFLNMKPSKITEEDVTNLDPFQVSFQSQTIVDSTGKILYPKKTYSVGTKNDSNGQVEVKIKYEYIPMGITYSNDTKATTYDASHTYTVFNSSTTPAFKFMGQNGSSSSIDISKVSELKNLLSADTLPSSFLSLNSSSDKTNSAFLQFINTNESKGYPISKMKFTVTANDNSGSLTIKADMPASYSPENTAKSFSVTYTGLNRASNYSFSFKDVTKIGTQNINAILPSAVTDGDIINNFLQYNGFNSNDFSIVKTVNDETGELTVAINLDKTYATAIGNSGHGFNNYTATKVFTGFMTKDEYNKRFDVQFLSDTDNKLIQLKQMQAAKIYESFKGTSPTSLQVGNQTYSDLKDLIKKLLVQSSGTSIPADWSDSSITADMYIDNAQGTISFYVKIPQDKITGSNSDINLVVNYTGFVKGNIDNTSDNLSFIADNMLKSYLISNGDTTEEDFNKFTPDTFAKWLEDSNYQKALKLISYKSGQYEDLLNTSKYKISVIANETQRTVSVFILFSDVTDPKSLKEYSVTYTI</sequence>
<proteinExistence type="predicted"/>
<feature type="domain" description="Lipoprotein-associated type-17" evidence="1">
    <location>
        <begin position="585"/>
        <end position="678"/>
    </location>
</feature>
<dbReference type="Pfam" id="PF04200">
    <property type="entry name" value="Lipoprotein_17"/>
    <property type="match status" value="4"/>
</dbReference>
<reference evidence="2 3" key="1">
    <citation type="journal article" date="2002" name="Nucleic Acids Res.">
        <title>The complete genomic sequence of Mycoplasma penetrans, an intracellular bacterial pathogen in humans.</title>
        <authorList>
            <person name="Sasaki Y."/>
            <person name="Ishikawa J."/>
            <person name="Yamashita A."/>
            <person name="Oshima K."/>
            <person name="Kenri T."/>
            <person name="Furuya K."/>
            <person name="Yoshino C."/>
            <person name="Horino A."/>
            <person name="Shiba T."/>
            <person name="Sasaki T."/>
            <person name="Hattori M."/>
        </authorList>
    </citation>
    <scope>NUCLEOTIDE SEQUENCE [LARGE SCALE GENOMIC DNA]</scope>
    <source>
        <strain evidence="2 3">HF-2</strain>
    </source>
</reference>
<dbReference type="InterPro" id="IPR007326">
    <property type="entry name" value="Lipoprotein-assoc_dom"/>
</dbReference>
<feature type="domain" description="Lipoprotein-associated type-17" evidence="1">
    <location>
        <begin position="495"/>
        <end position="562"/>
    </location>
</feature>
<dbReference type="eggNOG" id="ENOG5030N7C">
    <property type="taxonomic scope" value="Bacteria"/>
</dbReference>
<name>Q8EWF0_MALP2</name>
<evidence type="ECO:0000313" key="3">
    <source>
        <dbReference type="Proteomes" id="UP000002522"/>
    </source>
</evidence>
<protein>
    <recommendedName>
        <fullName evidence="1">Lipoprotein-associated type-17 domain-containing protein</fullName>
    </recommendedName>
</protein>
<feature type="domain" description="Lipoprotein-associated type-17" evidence="1">
    <location>
        <begin position="708"/>
        <end position="798"/>
    </location>
</feature>
<evidence type="ECO:0000313" key="2">
    <source>
        <dbReference type="EMBL" id="BAC44046.1"/>
    </source>
</evidence>
<dbReference type="KEGG" id="mpe:MYPE2550"/>
<dbReference type="EMBL" id="BA000026">
    <property type="protein sequence ID" value="BAC44046.1"/>
    <property type="molecule type" value="Genomic_DNA"/>
</dbReference>
<dbReference type="HOGENOM" id="CLU_276578_0_0_14"/>
<feature type="domain" description="Lipoprotein-associated type-17" evidence="1">
    <location>
        <begin position="811"/>
        <end position="894"/>
    </location>
</feature>
<evidence type="ECO:0000259" key="1">
    <source>
        <dbReference type="Pfam" id="PF04200"/>
    </source>
</evidence>
<keyword evidence="3" id="KW-1185">Reference proteome</keyword>
<dbReference type="STRING" id="272633.gene:10731357"/>